<evidence type="ECO:0000313" key="5">
    <source>
        <dbReference type="EMBL" id="KXA28947.1"/>
    </source>
</evidence>
<keyword evidence="2" id="KW-0540">Nuclease</keyword>
<evidence type="ECO:0000259" key="4">
    <source>
        <dbReference type="SMART" id="SM00990"/>
    </source>
</evidence>
<dbReference type="RefSeq" id="WP_060800568.1">
    <property type="nucleotide sequence ID" value="NZ_KQ957105.1"/>
</dbReference>
<dbReference type="InterPro" id="IPR014883">
    <property type="entry name" value="VRR_NUC"/>
</dbReference>
<evidence type="ECO:0000256" key="1">
    <source>
        <dbReference type="ARBA" id="ARBA00001946"/>
    </source>
</evidence>
<organism evidence="5">
    <name type="scientific">Peptoniphilus harei</name>
    <dbReference type="NCBI Taxonomy" id="54005"/>
    <lineage>
        <taxon>Bacteria</taxon>
        <taxon>Bacillati</taxon>
        <taxon>Bacillota</taxon>
        <taxon>Tissierellia</taxon>
        <taxon>Tissierellales</taxon>
        <taxon>Peptoniphilaceae</taxon>
        <taxon>Peptoniphilus</taxon>
    </lineage>
</organism>
<dbReference type="InterPro" id="IPR011856">
    <property type="entry name" value="tRNA_endonuc-like_dom_sf"/>
</dbReference>
<dbReference type="GO" id="GO:0004518">
    <property type="term" value="F:nuclease activity"/>
    <property type="evidence" value="ECO:0007669"/>
    <property type="project" value="UniProtKB-KW"/>
</dbReference>
<sequence length="117" mass="13337">MSKNLFGEEQSEKEVQDLIRSALAPYAKVWNVTTGVFKVKEGPVTRWIRTFPTGTPDLMGFRYSDGKMFFIEVKNSKGRLSPEQKEFLKWAEGHPILCGVARTVEDAFNILEIPLWG</sequence>
<dbReference type="EMBL" id="LRQE01000039">
    <property type="protein sequence ID" value="KXA28947.1"/>
    <property type="molecule type" value="Genomic_DNA"/>
</dbReference>
<evidence type="ECO:0000313" key="6">
    <source>
        <dbReference type="Proteomes" id="UP000070174"/>
    </source>
</evidence>
<dbReference type="AlphaFoldDB" id="A0A133PK84"/>
<reference evidence="5 6" key="1">
    <citation type="submission" date="2016-01" db="EMBL/GenBank/DDBJ databases">
        <authorList>
            <person name="Oliw E.H."/>
        </authorList>
    </citation>
    <scope>NUCLEOTIDE SEQUENCE [LARGE SCALE GENOMIC DNA]</scope>
    <source>
        <strain evidence="5 6">CMW7756A</strain>
    </source>
</reference>
<name>A0A133PK84_9FIRM</name>
<dbReference type="GO" id="GO:0016788">
    <property type="term" value="F:hydrolase activity, acting on ester bonds"/>
    <property type="evidence" value="ECO:0007669"/>
    <property type="project" value="InterPro"/>
</dbReference>
<keyword evidence="3" id="KW-0378">Hydrolase</keyword>
<evidence type="ECO:0000256" key="3">
    <source>
        <dbReference type="ARBA" id="ARBA00022801"/>
    </source>
</evidence>
<evidence type="ECO:0000256" key="2">
    <source>
        <dbReference type="ARBA" id="ARBA00022722"/>
    </source>
</evidence>
<protein>
    <submittedName>
        <fullName evidence="5">VRR-NUC domain protein</fullName>
    </submittedName>
</protein>
<dbReference type="GO" id="GO:0003676">
    <property type="term" value="F:nucleic acid binding"/>
    <property type="evidence" value="ECO:0007669"/>
    <property type="project" value="InterPro"/>
</dbReference>
<comment type="cofactor">
    <cofactor evidence="1">
        <name>Mg(2+)</name>
        <dbReference type="ChEBI" id="CHEBI:18420"/>
    </cofactor>
</comment>
<dbReference type="PATRIC" id="fig|54005.3.peg.1541"/>
<accession>A0A133PK84</accession>
<dbReference type="Gene3D" id="3.40.1350.10">
    <property type="match status" value="1"/>
</dbReference>
<dbReference type="Proteomes" id="UP000070174">
    <property type="component" value="Unassembled WGS sequence"/>
</dbReference>
<comment type="caution">
    <text evidence="5">The sequence shown here is derived from an EMBL/GenBank/DDBJ whole genome shotgun (WGS) entry which is preliminary data.</text>
</comment>
<gene>
    <name evidence="5" type="ORF">HMPREF3229_01579</name>
</gene>
<dbReference type="Pfam" id="PF08774">
    <property type="entry name" value="VRR_NUC"/>
    <property type="match status" value="1"/>
</dbReference>
<feature type="domain" description="VRR-NUC" evidence="4">
    <location>
        <begin position="10"/>
        <end position="105"/>
    </location>
</feature>
<dbReference type="SMART" id="SM00990">
    <property type="entry name" value="VRR_NUC"/>
    <property type="match status" value="1"/>
</dbReference>
<proteinExistence type="predicted"/>